<dbReference type="InParanoid" id="B8M6D5"/>
<evidence type="ECO:0000313" key="3">
    <source>
        <dbReference type="Proteomes" id="UP000001745"/>
    </source>
</evidence>
<dbReference type="InterPro" id="IPR002110">
    <property type="entry name" value="Ankyrin_rpt"/>
</dbReference>
<dbReference type="PhylomeDB" id="B8M6D5"/>
<dbReference type="GeneID" id="8098902"/>
<dbReference type="eggNOG" id="ENOG502T03H">
    <property type="taxonomic scope" value="Eukaryota"/>
</dbReference>
<dbReference type="Proteomes" id="UP000001745">
    <property type="component" value="Unassembled WGS sequence"/>
</dbReference>
<evidence type="ECO:0000313" key="2">
    <source>
        <dbReference type="EMBL" id="EED19310.1"/>
    </source>
</evidence>
<dbReference type="PANTHER" id="PTHR31642">
    <property type="entry name" value="TRICHOTHECENE 3-O-ACETYLTRANSFERASE"/>
    <property type="match status" value="1"/>
</dbReference>
<dbReference type="HOGENOM" id="CLU_347537_0_0_1"/>
<dbReference type="PANTHER" id="PTHR31642:SF310">
    <property type="entry name" value="FATTY ALCOHOL:CAFFEOYL-COA ACYLTRANSFERASE"/>
    <property type="match status" value="1"/>
</dbReference>
<dbReference type="EMBL" id="EQ962654">
    <property type="protein sequence ID" value="EED19310.1"/>
    <property type="molecule type" value="Genomic_DNA"/>
</dbReference>
<dbReference type="SUPFAM" id="SSF52777">
    <property type="entry name" value="CoA-dependent acyltransferases"/>
    <property type="match status" value="1"/>
</dbReference>
<protein>
    <recommendedName>
        <fullName evidence="4">Transferase family protein</fullName>
    </recommendedName>
</protein>
<reference evidence="3" key="1">
    <citation type="journal article" date="2015" name="Genome Announc.">
        <title>Genome sequence of the AIDS-associated pathogen Penicillium marneffei (ATCC18224) and its near taxonomic relative Talaromyces stipitatus (ATCC10500).</title>
        <authorList>
            <person name="Nierman W.C."/>
            <person name="Fedorova-Abrams N.D."/>
            <person name="Andrianopoulos A."/>
        </authorList>
    </citation>
    <scope>NUCLEOTIDE SEQUENCE [LARGE SCALE GENOMIC DNA]</scope>
    <source>
        <strain evidence="3">ATCC 10500 / CBS 375.48 / QM 6759 / NRRL 1006</strain>
    </source>
</reference>
<dbReference type="InterPro" id="IPR036770">
    <property type="entry name" value="Ankyrin_rpt-contain_sf"/>
</dbReference>
<name>B8M6D5_TALSN</name>
<evidence type="ECO:0008006" key="4">
    <source>
        <dbReference type="Google" id="ProtNLM"/>
    </source>
</evidence>
<dbReference type="InterPro" id="IPR023213">
    <property type="entry name" value="CAT-like_dom_sf"/>
</dbReference>
<keyword evidence="1" id="KW-0808">Transferase</keyword>
<dbReference type="STRING" id="441959.B8M6D5"/>
<gene>
    <name evidence="2" type="ORF">TSTA_026210</name>
</gene>
<dbReference type="Gene3D" id="3.30.559.10">
    <property type="entry name" value="Chloramphenicol acetyltransferase-like domain"/>
    <property type="match status" value="2"/>
</dbReference>
<evidence type="ECO:0000256" key="1">
    <source>
        <dbReference type="ARBA" id="ARBA00022679"/>
    </source>
</evidence>
<dbReference type="SUPFAM" id="SSF48403">
    <property type="entry name" value="Ankyrin repeat"/>
    <property type="match status" value="1"/>
</dbReference>
<sequence>MPYYVENIDEDQRAKQESTTKVTGAMGSTTYLIHADPSFEGVYQLSPADLQIPARGIRQAFVYSTEKETPLDETKARRLIASLQESLKTLLKPFDKEQIGSITYPQLLGRVVRPDGKPPYIAVEKSSNIPFKVAYRLDIDFESLSPEQHFPADAIPKTDFATGLDDIQFLSQHNCAVQLTFINGGFVLVFQIHHIITDAYGYVGFMRQWLQRTKVLMADGPYEDGVSSTVTSNIHDKTELLKDFDESLYGPDELRGLSKWKTLYKEAPAAKTNPFSGNGDVQSKIFRFSNESLETLRAEMHTYTENRPTIFESVMALTWQCLARARTAPETSVESTTSSGFFSADMRQRLVPPLATDFFGNAVTAVLARLPLSSLLDPTNIATVIRAIQDTLRKDATDPNLRSINKYIFSQLRVGKIPPNDLLERDVFFNSWEHLYPSLDIMDIGVGRFRTLRYLMDSPITPSYVLIMPSYGLRQKSTLADSGQYPGGIELNVQLLRHQMEKLEEDEEWARYQNAGDIHEDSDSNPDSEFVGEYAPSPLIKIVKRNDLAGGFGGVQPFYIAITNDNLDTLRLLLEFCPSSLSEGLKNRRHRLLSILDLACRGGDFKTTRFLLDRDPRLGVMFGRDSHGGSALCLLLAHHDVQGPTRDQARDQLARGEAFTYELIERGDPVRDAVSRMKHPTPGEIPPVVKTVLGEVVIRGSPQLVSRLIAGGANVHERQFGAGDTSHIMDLGSGSIPLHIVSGHWNLPAAKVLLDNHGSQISIAEMVSMRDSELRLPLHLAARSLVHWANEDALPVNETHPNLQVQSSWCSE</sequence>
<dbReference type="AlphaFoldDB" id="B8M6D5"/>
<dbReference type="Gene3D" id="1.25.40.20">
    <property type="entry name" value="Ankyrin repeat-containing domain"/>
    <property type="match status" value="1"/>
</dbReference>
<organism evidence="2 3">
    <name type="scientific">Talaromyces stipitatus (strain ATCC 10500 / CBS 375.48 / QM 6759 / NRRL 1006)</name>
    <name type="common">Penicillium stipitatum</name>
    <dbReference type="NCBI Taxonomy" id="441959"/>
    <lineage>
        <taxon>Eukaryota</taxon>
        <taxon>Fungi</taxon>
        <taxon>Dikarya</taxon>
        <taxon>Ascomycota</taxon>
        <taxon>Pezizomycotina</taxon>
        <taxon>Eurotiomycetes</taxon>
        <taxon>Eurotiomycetidae</taxon>
        <taxon>Eurotiales</taxon>
        <taxon>Trichocomaceae</taxon>
        <taxon>Talaromyces</taxon>
        <taxon>Talaromyces sect. Talaromyces</taxon>
    </lineage>
</organism>
<dbReference type="VEuPathDB" id="FungiDB:TSTA_026210"/>
<dbReference type="GO" id="GO:0016747">
    <property type="term" value="F:acyltransferase activity, transferring groups other than amino-acyl groups"/>
    <property type="evidence" value="ECO:0007669"/>
    <property type="project" value="TreeGrafter"/>
</dbReference>
<dbReference type="SMART" id="SM00248">
    <property type="entry name" value="ANK"/>
    <property type="match status" value="4"/>
</dbReference>
<dbReference type="Pfam" id="PF02458">
    <property type="entry name" value="Transferase"/>
    <property type="match status" value="1"/>
</dbReference>
<dbReference type="RefSeq" id="XP_002479744.1">
    <property type="nucleotide sequence ID" value="XM_002479699.1"/>
</dbReference>
<dbReference type="OrthoDB" id="1862401at2759"/>
<dbReference type="InterPro" id="IPR050317">
    <property type="entry name" value="Plant_Fungal_Acyltransferase"/>
</dbReference>
<accession>B8M6D5</accession>
<keyword evidence="3" id="KW-1185">Reference proteome</keyword>
<proteinExistence type="predicted"/>